<keyword evidence="2" id="KW-1185">Reference proteome</keyword>
<proteinExistence type="predicted"/>
<gene>
    <name evidence="1" type="ORF">SNAT2548_LOCUS30271</name>
</gene>
<evidence type="ECO:0000313" key="1">
    <source>
        <dbReference type="EMBL" id="CAE7539870.1"/>
    </source>
</evidence>
<comment type="caution">
    <text evidence="1">The sequence shown here is derived from an EMBL/GenBank/DDBJ whole genome shotgun (WGS) entry which is preliminary data.</text>
</comment>
<organism evidence="1 2">
    <name type="scientific">Symbiodinium natans</name>
    <dbReference type="NCBI Taxonomy" id="878477"/>
    <lineage>
        <taxon>Eukaryota</taxon>
        <taxon>Sar</taxon>
        <taxon>Alveolata</taxon>
        <taxon>Dinophyceae</taxon>
        <taxon>Suessiales</taxon>
        <taxon>Symbiodiniaceae</taxon>
        <taxon>Symbiodinium</taxon>
    </lineage>
</organism>
<evidence type="ECO:0000313" key="2">
    <source>
        <dbReference type="Proteomes" id="UP000604046"/>
    </source>
</evidence>
<dbReference type="OrthoDB" id="405881at2759"/>
<accession>A0A812TSC0</accession>
<dbReference type="EMBL" id="CAJNDS010002599">
    <property type="protein sequence ID" value="CAE7539870.1"/>
    <property type="molecule type" value="Genomic_DNA"/>
</dbReference>
<reference evidence="1" key="1">
    <citation type="submission" date="2021-02" db="EMBL/GenBank/DDBJ databases">
        <authorList>
            <person name="Dougan E. K."/>
            <person name="Rhodes N."/>
            <person name="Thang M."/>
            <person name="Chan C."/>
        </authorList>
    </citation>
    <scope>NUCLEOTIDE SEQUENCE</scope>
</reference>
<protein>
    <submittedName>
        <fullName evidence="1">Uncharacterized protein</fullName>
    </submittedName>
</protein>
<sequence length="1685" mass="181891">MYDLSQCQQVMPGESCEIFCVPPYKQDKTQTARCQANNTDPLTTLQWVQDACEIVWEDCTDPLPMPFGYEKRSDGYHCAPGFAGIAEDSPEVHCGPWGDCGTQPQLTGCFQLEPCQSVHFVGEENCMYDNSSCPLIFAPGEECQVRCKAPFVGSPGLASCKSRNTEWNGAYDWTPPSCVCPNPRAVEGYFFNASGWFCDPAQNYTGTAEVVCSQPGFCLSEPTLIGCQKNGPCRPPLLDLCMYDASSCDGIETSQQCAITCRSPFLGSSTTAFCESPGGLAGLQYTEPDCQLDVCPDPDPAPEGYERVNGGWVCAFGFEGVPVKQCGHDSSCRPAPRLSGCEPIIKPCLLPNLDCRYDLSNCTGVVPGEYCEVRCRAPYIGRPQLAICAPGNETAHLRREELRFTRPYCDLEVCPDPDPLPSGYERIGEGFRCRPGYAGQAIWFCRDLGNCQHQLQLRGCSNESQISLRITQLSEAPSQRGFPPCRAGQDCGQPLETPPGYGQFLGQWRCDSGYLGSPSTTCNAKRSCGSTPTLSGCVPIEPCLPIIPDGCDIDVSDCRNVLGGKTCEIRCKDPYVGEPTIGTCPPGNIDVTAVLTWQRPTCELKCPRLGLPIQDGYIKDSIQGWICSPNFKGNANVFCNISEGNISHGCEAQCFYSGCTPIEVCLNSRLEPAIDACMYNATGCNGLLPDRFCEIGCMPPYVGTTTVASCQETARPINRTSQSDPVLIKTDPVCTCPDPMEHEGYVKVDGVWQCDEGYAGNAVKRCQRPAECIDAPELVGCLPRMPCRDPPPSGLTCEQIDTSNCSEVEGGGSCEIFCVPPYVGEVSTASCMVDNTNPDQPLVMPVEPCTLGCADPLFLPEGYKKLSDEGIGRWECDAEARYEGTANVFCELSETCNSTKRFHGCTKVVRPCLMPPLDPCKFDVSDCASVPANGTCTIGCAGHYVGEPVVGRCPAGNVEDKGLIYDQPRCVIEDPDCPLPEEVPEGYAIENGQFVCAAGYVGSYVLSRCGHDRNCKKALDPIGCTPTVNCAPLKIDPCERDNVGCWDVKAGGSCFIGCKSPFYGTPTVARCPEGNTDPNTPLEYDLTFCFCADPPFTPAGYTKDMFGLWICEEGYAGTAVKQCRVGETCIADAELIGCQKLEPCAALQPTSCEQDVSNCASVAPGGSCVVTCRSPWATVTSTTATCPDGNVDPVRTVDWTPPVCELQCPEPPVIPQGFEWNPSIHAAACQIGYLGPPVTTCTVDSMTCQVTTTISGCPRLQPCMMPEVDICRVNMTSCRNVMPGSSCSPPCVAPFELYSPPGMASCPEGNLDPETLLVWEQYPNCSVFQCPDPSPVPLGYEFGIDQRSPAAIEAGVDRWYCSPGYVGEPVRVCGSNITCGVIALLSGCLPITPCRAPVVDTCRVDDSRCGSIRPGGRCTLTCRAPFEGNPTTASCLASNTDPNGLLFRSPICRLPDNFDPLPLDPGFAGTYTGFNCSPGYAGPIQTICRMEEGCRIFTYPDGCAPPVPCRVGNFVDVDGRRGYIAGNLSFGRSQLDETLNTGQGRNALKNDIRLRFTGKGVIYEDEVESYSIYLVGECNNTLEPALAQVVPTDSSNQILCCDEEVYNISIDSTRVPFNAMGVESATGIHGIAVRVLIRKYKTLELSEHYWVTHFEDRIDPITNGALPRVQDCWLFLALLLLTSAQ</sequence>
<dbReference type="Proteomes" id="UP000604046">
    <property type="component" value="Unassembled WGS sequence"/>
</dbReference>
<name>A0A812TSC0_9DINO</name>